<keyword evidence="3" id="KW-0349">Heme</keyword>
<keyword evidence="5" id="KW-0560">Oxidoreductase</keyword>
<evidence type="ECO:0000256" key="2">
    <source>
        <dbReference type="ARBA" id="ARBA00022559"/>
    </source>
</evidence>
<feature type="signal peptide" evidence="8">
    <location>
        <begin position="1"/>
        <end position="19"/>
    </location>
</feature>
<evidence type="ECO:0000256" key="6">
    <source>
        <dbReference type="ARBA" id="ARBA00023004"/>
    </source>
</evidence>
<keyword evidence="4" id="KW-0479">Metal-binding</keyword>
<comment type="cofactor">
    <cofactor evidence="1">
        <name>heme b</name>
        <dbReference type="ChEBI" id="CHEBI:60344"/>
    </cofactor>
</comment>
<dbReference type="OMA" id="PMEINTT"/>
<gene>
    <name evidence="11" type="ORF">Ptr86124_001254</name>
    <name evidence="10" type="ORF">PtrM4_013600</name>
</gene>
<reference evidence="11" key="2">
    <citation type="submission" date="2021-05" db="EMBL/GenBank/DDBJ databases">
        <authorList>
            <person name="Moolhuijzen P.M."/>
            <person name="Moffat C.S."/>
        </authorList>
    </citation>
    <scope>NUCLEOTIDE SEQUENCE</scope>
    <source>
        <strain evidence="11">86-124</strain>
    </source>
</reference>
<dbReference type="PROSITE" id="PS51405">
    <property type="entry name" value="HEME_HALOPEROXIDASE"/>
    <property type="match status" value="1"/>
</dbReference>
<evidence type="ECO:0000256" key="1">
    <source>
        <dbReference type="ARBA" id="ARBA00001970"/>
    </source>
</evidence>
<evidence type="ECO:0000256" key="3">
    <source>
        <dbReference type="ARBA" id="ARBA00022617"/>
    </source>
</evidence>
<evidence type="ECO:0000256" key="8">
    <source>
        <dbReference type="SAM" id="SignalP"/>
    </source>
</evidence>
<dbReference type="Pfam" id="PF01328">
    <property type="entry name" value="Peroxidase_2"/>
    <property type="match status" value="1"/>
</dbReference>
<dbReference type="GO" id="GO:0046872">
    <property type="term" value="F:metal ion binding"/>
    <property type="evidence" value="ECO:0007669"/>
    <property type="project" value="UniProtKB-KW"/>
</dbReference>
<dbReference type="Proteomes" id="UP000245464">
    <property type="component" value="Chromosome 1"/>
</dbReference>
<organism evidence="11 13">
    <name type="scientific">Pyrenophora tritici-repentis</name>
    <dbReference type="NCBI Taxonomy" id="45151"/>
    <lineage>
        <taxon>Eukaryota</taxon>
        <taxon>Fungi</taxon>
        <taxon>Dikarya</taxon>
        <taxon>Ascomycota</taxon>
        <taxon>Pezizomycotina</taxon>
        <taxon>Dothideomycetes</taxon>
        <taxon>Pleosporomycetidae</taxon>
        <taxon>Pleosporales</taxon>
        <taxon>Pleosporineae</taxon>
        <taxon>Pleosporaceae</taxon>
        <taxon>Pyrenophora</taxon>
    </lineage>
</organism>
<evidence type="ECO:0000313" key="12">
    <source>
        <dbReference type="Proteomes" id="UP000245464"/>
    </source>
</evidence>
<evidence type="ECO:0000259" key="9">
    <source>
        <dbReference type="PROSITE" id="PS51405"/>
    </source>
</evidence>
<keyword evidence="6" id="KW-0408">Iron</keyword>
<evidence type="ECO:0000313" key="11">
    <source>
        <dbReference type="EMBL" id="KAI1520886.1"/>
    </source>
</evidence>
<evidence type="ECO:0000256" key="4">
    <source>
        <dbReference type="ARBA" id="ARBA00022723"/>
    </source>
</evidence>
<dbReference type="PANTHER" id="PTHR33577:SF7">
    <property type="entry name" value="HEME HALOPEROXIDASE FAMILY PROFILE DOMAIN-CONTAINING PROTEIN"/>
    <property type="match status" value="1"/>
</dbReference>
<dbReference type="EMBL" id="NRDI02000001">
    <property type="protein sequence ID" value="KAI1520886.1"/>
    <property type="molecule type" value="Genomic_DNA"/>
</dbReference>
<dbReference type="EMBL" id="NQIK02000001">
    <property type="protein sequence ID" value="KAF7577120.1"/>
    <property type="molecule type" value="Genomic_DNA"/>
</dbReference>
<evidence type="ECO:0000313" key="10">
    <source>
        <dbReference type="EMBL" id="KAF7577120.1"/>
    </source>
</evidence>
<dbReference type="InterPro" id="IPR000028">
    <property type="entry name" value="Chloroperoxidase"/>
</dbReference>
<evidence type="ECO:0000256" key="7">
    <source>
        <dbReference type="ARBA" id="ARBA00025795"/>
    </source>
</evidence>
<evidence type="ECO:0000313" key="13">
    <source>
        <dbReference type="Proteomes" id="UP000249757"/>
    </source>
</evidence>
<dbReference type="InterPro" id="IPR036851">
    <property type="entry name" value="Chloroperoxidase-like_sf"/>
</dbReference>
<reference evidence="13" key="4">
    <citation type="journal article" date="2022" name="Microb. Genom.">
        <title>A global pangenome for the wheat fungal pathogen Pyrenophora tritici-repentis and prediction of effector protein structural homology.</title>
        <authorList>
            <person name="Moolhuijzen P.M."/>
            <person name="See P.T."/>
            <person name="Shi G."/>
            <person name="Powell H.R."/>
            <person name="Cockram J."/>
            <person name="Jorgensen L.N."/>
            <person name="Benslimane H."/>
            <person name="Strelkov S.E."/>
            <person name="Turner J."/>
            <person name="Liu Z."/>
            <person name="Moffat C.S."/>
        </authorList>
    </citation>
    <scope>NUCLEOTIDE SEQUENCE [LARGE SCALE GENOMIC DNA]</scope>
</reference>
<proteinExistence type="inferred from homology"/>
<reference evidence="10 12" key="1">
    <citation type="journal article" date="2018" name="BMC Genomics">
        <title>Comparative genomics of the wheat fungal pathogen Pyrenophora tritici-repentis reveals chromosomal variations and genome plasticity.</title>
        <authorList>
            <person name="Moolhuijzen P."/>
            <person name="See P.T."/>
            <person name="Hane J.K."/>
            <person name="Shi G."/>
            <person name="Liu Z."/>
            <person name="Oliver R.P."/>
            <person name="Moffat C.S."/>
        </authorList>
    </citation>
    <scope>NUCLEOTIDE SEQUENCE [LARGE SCALE GENOMIC DNA]</scope>
    <source>
        <strain evidence="10">M4</strain>
    </source>
</reference>
<dbReference type="Proteomes" id="UP000249757">
    <property type="component" value="Unassembled WGS sequence"/>
</dbReference>
<sequence>MRVQSTTFTALLSVAAVNAQGSFTEWHPAGAGDSRGPCPGLNTLANHGFLPHNGRNFTLDIVKKGLRDSFNFTDALTEILFKAAITTNPVAGAQTFGLDTLSTHNILEHDASLSRCDKFFCEDFISFNATVFAKTKADWTGDNVDVQMAANARINRINESKKNNPDFKFSAVATQASASEGAAYLLGFGDRATSTAKKELLVYFFENERLPVELGWKTPSQEITPTDLGSFTAAIIKATPAQAARRDGMVAKHF</sequence>
<evidence type="ECO:0000256" key="5">
    <source>
        <dbReference type="ARBA" id="ARBA00023002"/>
    </source>
</evidence>
<dbReference type="OrthoDB" id="407298at2759"/>
<accession>A0A2W1DY78</accession>
<comment type="caution">
    <text evidence="11">The sequence shown here is derived from an EMBL/GenBank/DDBJ whole genome shotgun (WGS) entry which is preliminary data.</text>
</comment>
<keyword evidence="8" id="KW-0732">Signal</keyword>
<dbReference type="PANTHER" id="PTHR33577">
    <property type="entry name" value="STERIGMATOCYSTIN BIOSYNTHESIS PEROXIDASE STCC-RELATED"/>
    <property type="match status" value="1"/>
</dbReference>
<comment type="similarity">
    <text evidence="7">Belongs to the chloroperoxidase family.</text>
</comment>
<protein>
    <submittedName>
        <fullName evidence="10 11">Peroxidase</fullName>
    </submittedName>
</protein>
<dbReference type="Gene3D" id="1.10.489.10">
    <property type="entry name" value="Chloroperoxidase-like"/>
    <property type="match status" value="1"/>
</dbReference>
<feature type="domain" description="Heme haloperoxidase family profile" evidence="9">
    <location>
        <begin position="22"/>
        <end position="233"/>
    </location>
</feature>
<dbReference type="SUPFAM" id="SSF47571">
    <property type="entry name" value="Cloroperoxidase"/>
    <property type="match status" value="1"/>
</dbReference>
<dbReference type="GO" id="GO:0004601">
    <property type="term" value="F:peroxidase activity"/>
    <property type="evidence" value="ECO:0007669"/>
    <property type="project" value="UniProtKB-KW"/>
</dbReference>
<reference evidence="11" key="3">
    <citation type="journal article" date="2022" name="bioRxiv">
        <title>A global pangenome for the wheat fungal pathogen Pyrenophora tritici-repentis and prediction of effector protein structural homology.</title>
        <authorList>
            <person name="Moolhuijzen P."/>
            <person name="See P.T."/>
            <person name="Shi G."/>
            <person name="Powell H.R."/>
            <person name="Cockram J."/>
            <person name="Jorgensen L.N."/>
            <person name="Benslimane H."/>
            <person name="Strelkov S.E."/>
            <person name="Turner J."/>
            <person name="Liu Z."/>
            <person name="Moffat C.S."/>
        </authorList>
    </citation>
    <scope>NUCLEOTIDE SEQUENCE</scope>
    <source>
        <strain evidence="11">86-124</strain>
    </source>
</reference>
<dbReference type="AlphaFoldDB" id="A0A2W1DY78"/>
<keyword evidence="2 11" id="KW-0575">Peroxidase</keyword>
<feature type="chain" id="PRO_5042700923" evidence="8">
    <location>
        <begin position="20"/>
        <end position="254"/>
    </location>
</feature>
<keyword evidence="13" id="KW-1185">Reference proteome</keyword>
<name>A0A2W1DY78_9PLEO</name>